<accession>A0A1I4WDX6</accession>
<dbReference type="Pfam" id="PF01022">
    <property type="entry name" value="HTH_5"/>
    <property type="match status" value="1"/>
</dbReference>
<evidence type="ECO:0000256" key="1">
    <source>
        <dbReference type="ARBA" id="ARBA00023015"/>
    </source>
</evidence>
<dbReference type="InterPro" id="IPR036388">
    <property type="entry name" value="WH-like_DNA-bd_sf"/>
</dbReference>
<name>A0A1I4WDX6_9HYPH</name>
<dbReference type="SMART" id="SM00418">
    <property type="entry name" value="HTH_ARSR"/>
    <property type="match status" value="1"/>
</dbReference>
<proteinExistence type="predicted"/>
<reference evidence="5 6" key="1">
    <citation type="submission" date="2017-12" db="EMBL/GenBank/DDBJ databases">
        <title>Anaerobic carbon monoxide metabolism by Pleomorphomonas carboxyditropha sp. nov., a new mesophilic hydrogenogenic carboxidotroph.</title>
        <authorList>
            <person name="Esquivel-Elizondo S."/>
            <person name="Krajmalnik-Brown R."/>
        </authorList>
    </citation>
    <scope>NUCLEOTIDE SEQUENCE [LARGE SCALE GENOMIC DNA]</scope>
    <source>
        <strain evidence="5 6">R5-392</strain>
    </source>
</reference>
<dbReference type="PROSITE" id="PS50987">
    <property type="entry name" value="HTH_ARSR_2"/>
    <property type="match status" value="1"/>
</dbReference>
<dbReference type="Proteomes" id="UP000233491">
    <property type="component" value="Unassembled WGS sequence"/>
</dbReference>
<dbReference type="CDD" id="cd00090">
    <property type="entry name" value="HTH_ARSR"/>
    <property type="match status" value="1"/>
</dbReference>
<organism evidence="5 6">
    <name type="scientific">Pleomorphomonas diazotrophica</name>
    <dbReference type="NCBI Taxonomy" id="1166257"/>
    <lineage>
        <taxon>Bacteria</taxon>
        <taxon>Pseudomonadati</taxon>
        <taxon>Pseudomonadota</taxon>
        <taxon>Alphaproteobacteria</taxon>
        <taxon>Hyphomicrobiales</taxon>
        <taxon>Pleomorphomonadaceae</taxon>
        <taxon>Pleomorphomonas</taxon>
    </lineage>
</organism>
<feature type="domain" description="HTH arsR-type" evidence="4">
    <location>
        <begin position="16"/>
        <end position="107"/>
    </location>
</feature>
<evidence type="ECO:0000259" key="4">
    <source>
        <dbReference type="PROSITE" id="PS50987"/>
    </source>
</evidence>
<protein>
    <submittedName>
        <fullName evidence="5">Transcriptional regulator</fullName>
    </submittedName>
</protein>
<dbReference type="InterPro" id="IPR051011">
    <property type="entry name" value="Metal_resp_trans_reg"/>
</dbReference>
<dbReference type="RefSeq" id="WP_101289719.1">
    <property type="nucleotide sequence ID" value="NZ_FOUQ01000016.1"/>
</dbReference>
<dbReference type="InterPro" id="IPR011991">
    <property type="entry name" value="ArsR-like_HTH"/>
</dbReference>
<comment type="caution">
    <text evidence="5">The sequence shown here is derived from an EMBL/GenBank/DDBJ whole genome shotgun (WGS) entry which is preliminary data.</text>
</comment>
<keyword evidence="2" id="KW-0238">DNA-binding</keyword>
<dbReference type="OrthoDB" id="194599at2"/>
<dbReference type="GO" id="GO:0003677">
    <property type="term" value="F:DNA binding"/>
    <property type="evidence" value="ECO:0007669"/>
    <property type="project" value="UniProtKB-KW"/>
</dbReference>
<dbReference type="EMBL" id="PJNW01000009">
    <property type="protein sequence ID" value="PKR88975.1"/>
    <property type="molecule type" value="Genomic_DNA"/>
</dbReference>
<gene>
    <name evidence="5" type="ORF">CXZ10_12740</name>
</gene>
<evidence type="ECO:0000256" key="2">
    <source>
        <dbReference type="ARBA" id="ARBA00023125"/>
    </source>
</evidence>
<dbReference type="InterPro" id="IPR036390">
    <property type="entry name" value="WH_DNA-bd_sf"/>
</dbReference>
<dbReference type="AlphaFoldDB" id="A0A1I4WDX6"/>
<keyword evidence="6" id="KW-1185">Reference proteome</keyword>
<dbReference type="GO" id="GO:0003700">
    <property type="term" value="F:DNA-binding transcription factor activity"/>
    <property type="evidence" value="ECO:0007669"/>
    <property type="project" value="InterPro"/>
</dbReference>
<keyword evidence="3" id="KW-0804">Transcription</keyword>
<dbReference type="PRINTS" id="PR00778">
    <property type="entry name" value="HTHARSR"/>
</dbReference>
<dbReference type="PANTHER" id="PTHR43132">
    <property type="entry name" value="ARSENICAL RESISTANCE OPERON REPRESSOR ARSR-RELATED"/>
    <property type="match status" value="1"/>
</dbReference>
<dbReference type="PANTHER" id="PTHR43132:SF2">
    <property type="entry name" value="ARSENICAL RESISTANCE OPERON REPRESSOR ARSR-RELATED"/>
    <property type="match status" value="1"/>
</dbReference>
<keyword evidence="1" id="KW-0805">Transcription regulation</keyword>
<sequence length="107" mass="12094">MHNTSQNDSVDDGRAAVPLVIHDLCRTVRALSHEQRLAILVHLSRKECSVGELERKLDLPQPAVSQQLARLRSDGLVVTRREGRTIYYCAHRQRIGDFLAGLNRLLV</sequence>
<dbReference type="NCBIfam" id="NF033788">
    <property type="entry name" value="HTH_metalloreg"/>
    <property type="match status" value="1"/>
</dbReference>
<dbReference type="InterPro" id="IPR001845">
    <property type="entry name" value="HTH_ArsR_DNA-bd_dom"/>
</dbReference>
<evidence type="ECO:0000313" key="5">
    <source>
        <dbReference type="EMBL" id="PKR88975.1"/>
    </source>
</evidence>
<dbReference type="Gene3D" id="1.10.10.10">
    <property type="entry name" value="Winged helix-like DNA-binding domain superfamily/Winged helix DNA-binding domain"/>
    <property type="match status" value="1"/>
</dbReference>
<evidence type="ECO:0000256" key="3">
    <source>
        <dbReference type="ARBA" id="ARBA00023163"/>
    </source>
</evidence>
<dbReference type="SUPFAM" id="SSF46785">
    <property type="entry name" value="Winged helix' DNA-binding domain"/>
    <property type="match status" value="1"/>
</dbReference>
<evidence type="ECO:0000313" key="6">
    <source>
        <dbReference type="Proteomes" id="UP000233491"/>
    </source>
</evidence>